<proteinExistence type="predicted"/>
<comment type="caution">
    <text evidence="1">The sequence shown here is derived from an EMBL/GenBank/DDBJ whole genome shotgun (WGS) entry which is preliminary data.</text>
</comment>
<evidence type="ECO:0000313" key="2">
    <source>
        <dbReference type="Proteomes" id="UP000516260"/>
    </source>
</evidence>
<accession>A0A4Z2AZX6</accession>
<dbReference type="Proteomes" id="UP000516260">
    <property type="component" value="Chromosome 8"/>
</dbReference>
<reference evidence="1 2" key="1">
    <citation type="submission" date="2019-04" db="EMBL/GenBank/DDBJ databases">
        <title>The sequence and de novo assembly of Takifugu bimaculatus genome using PacBio and Hi-C technologies.</title>
        <authorList>
            <person name="Xu P."/>
            <person name="Liu B."/>
            <person name="Zhou Z."/>
        </authorList>
    </citation>
    <scope>NUCLEOTIDE SEQUENCE [LARGE SCALE GENOMIC DNA]</scope>
    <source>
        <strain evidence="1">TB-2018</strain>
        <tissue evidence="1">Muscle</tissue>
    </source>
</reference>
<dbReference type="AlphaFoldDB" id="A0A4Z2AZX6"/>
<protein>
    <submittedName>
        <fullName evidence="1">Uncharacterized protein</fullName>
    </submittedName>
</protein>
<keyword evidence="2" id="KW-1185">Reference proteome</keyword>
<organism evidence="1 2">
    <name type="scientific">Takifugu bimaculatus</name>
    <dbReference type="NCBI Taxonomy" id="433685"/>
    <lineage>
        <taxon>Eukaryota</taxon>
        <taxon>Metazoa</taxon>
        <taxon>Chordata</taxon>
        <taxon>Craniata</taxon>
        <taxon>Vertebrata</taxon>
        <taxon>Euteleostomi</taxon>
        <taxon>Actinopterygii</taxon>
        <taxon>Neopterygii</taxon>
        <taxon>Teleostei</taxon>
        <taxon>Neoteleostei</taxon>
        <taxon>Acanthomorphata</taxon>
        <taxon>Eupercaria</taxon>
        <taxon>Tetraodontiformes</taxon>
        <taxon>Tetradontoidea</taxon>
        <taxon>Tetraodontidae</taxon>
        <taxon>Takifugu</taxon>
    </lineage>
</organism>
<dbReference type="EMBL" id="SWLE01000021">
    <property type="protein sequence ID" value="TNM85673.1"/>
    <property type="molecule type" value="Genomic_DNA"/>
</dbReference>
<name>A0A4Z2AZX6_9TELE</name>
<sequence length="120" mass="12825">MMLDFGSVVELPSVGAASDGGLSRQTGLFITANQPVPIHGFNSNTAEKRPACCVVYGREPCGVKVLLVVGGGEHSLEHRESSFCSSNMPTMSKQQLHKAGVSIHQSRLEVGLSSQLGWNW</sequence>
<gene>
    <name evidence="1" type="ORF">fugu_007944</name>
</gene>
<evidence type="ECO:0000313" key="1">
    <source>
        <dbReference type="EMBL" id="TNM85673.1"/>
    </source>
</evidence>